<dbReference type="PANTHER" id="PTHR47765:SF2">
    <property type="entry name" value="EXONUCLEASE MUT-7 HOMOLOG"/>
    <property type="match status" value="1"/>
</dbReference>
<gene>
    <name evidence="1" type="ORF">Sjap_006914</name>
</gene>
<dbReference type="Proteomes" id="UP001417504">
    <property type="component" value="Unassembled WGS sequence"/>
</dbReference>
<reference evidence="1 2" key="1">
    <citation type="submission" date="2024-01" db="EMBL/GenBank/DDBJ databases">
        <title>Genome assemblies of Stephania.</title>
        <authorList>
            <person name="Yang L."/>
        </authorList>
    </citation>
    <scope>NUCLEOTIDE SEQUENCE [LARGE SCALE GENOMIC DNA]</scope>
    <source>
        <strain evidence="1">QJT</strain>
        <tissue evidence="1">Leaf</tissue>
    </source>
</reference>
<dbReference type="AlphaFoldDB" id="A0AAP0PNA1"/>
<dbReference type="Gene3D" id="3.30.420.10">
    <property type="entry name" value="Ribonuclease H-like superfamily/Ribonuclease H"/>
    <property type="match status" value="1"/>
</dbReference>
<dbReference type="InterPro" id="IPR036397">
    <property type="entry name" value="RNaseH_sf"/>
</dbReference>
<dbReference type="SUPFAM" id="SSF53098">
    <property type="entry name" value="Ribonuclease H-like"/>
    <property type="match status" value="1"/>
</dbReference>
<proteinExistence type="predicted"/>
<dbReference type="EMBL" id="JBBNAE010000002">
    <property type="protein sequence ID" value="KAK9147011.1"/>
    <property type="molecule type" value="Genomic_DNA"/>
</dbReference>
<accession>A0AAP0PNA1</accession>
<protein>
    <recommendedName>
        <fullName evidence="3">3'-5' exonuclease domain-containing protein</fullName>
    </recommendedName>
</protein>
<dbReference type="PANTHER" id="PTHR47765">
    <property type="entry name" value="3'-5' EXONUCLEASE DOMAIN-CONTAINING PROTEIN"/>
    <property type="match status" value="1"/>
</dbReference>
<evidence type="ECO:0000313" key="1">
    <source>
        <dbReference type="EMBL" id="KAK9147011.1"/>
    </source>
</evidence>
<dbReference type="InterPro" id="IPR052408">
    <property type="entry name" value="Exonuclease_MUT-7-like"/>
</dbReference>
<name>A0AAP0PNA1_9MAGN</name>
<evidence type="ECO:0008006" key="3">
    <source>
        <dbReference type="Google" id="ProtNLM"/>
    </source>
</evidence>
<keyword evidence="2" id="KW-1185">Reference proteome</keyword>
<evidence type="ECO:0000313" key="2">
    <source>
        <dbReference type="Proteomes" id="UP001417504"/>
    </source>
</evidence>
<organism evidence="1 2">
    <name type="scientific">Stephania japonica</name>
    <dbReference type="NCBI Taxonomy" id="461633"/>
    <lineage>
        <taxon>Eukaryota</taxon>
        <taxon>Viridiplantae</taxon>
        <taxon>Streptophyta</taxon>
        <taxon>Embryophyta</taxon>
        <taxon>Tracheophyta</taxon>
        <taxon>Spermatophyta</taxon>
        <taxon>Magnoliopsida</taxon>
        <taxon>Ranunculales</taxon>
        <taxon>Menispermaceae</taxon>
        <taxon>Menispermoideae</taxon>
        <taxon>Cissampelideae</taxon>
        <taxon>Stephania</taxon>
    </lineage>
</organism>
<comment type="caution">
    <text evidence="1">The sequence shown here is derived from an EMBL/GenBank/DDBJ whole genome shotgun (WGS) entry which is preliminary data.</text>
</comment>
<dbReference type="GO" id="GO:0003676">
    <property type="term" value="F:nucleic acid binding"/>
    <property type="evidence" value="ECO:0007669"/>
    <property type="project" value="InterPro"/>
</dbReference>
<sequence>MAAKLFLYSIDGIMIYEEGVLIKLLEVVDVKLKDIGRVMCFVDVTDDNLKAAKAYVESYISRLIYSQSYMLAVSLLEHFSIQHCDESLLNRMIQENQFKAAEKWASFVGKPMLCMLIKKYVELKMLTNAYDIIKKNDLKQEFPDVYDICKESSLRKLAEKGCWDVAEARTHNDRKFVEYLVYLAMEAGYNEKVDELCERYSLKGFAATKGPEPNVSRTHYLDLNELVMEDIIWVDDVDGLLSATSHIEECKVVGIDCEWNQIMRKGASLTRSLSCRLLLKRKFSS</sequence>
<dbReference type="InterPro" id="IPR012337">
    <property type="entry name" value="RNaseH-like_sf"/>
</dbReference>